<keyword evidence="5 6" id="KW-0326">Glycosidase</keyword>
<feature type="domain" description="Glycosyl hydrolase family 31 C-terminal" evidence="8">
    <location>
        <begin position="450"/>
        <end position="537"/>
    </location>
</feature>
<dbReference type="OrthoDB" id="5839090at2759"/>
<evidence type="ECO:0000256" key="4">
    <source>
        <dbReference type="ARBA" id="ARBA00023180"/>
    </source>
</evidence>
<evidence type="ECO:0000313" key="10">
    <source>
        <dbReference type="Proteomes" id="UP000812440"/>
    </source>
</evidence>
<evidence type="ECO:0000256" key="1">
    <source>
        <dbReference type="ARBA" id="ARBA00007806"/>
    </source>
</evidence>
<sequence length="582" mass="66540">MCMENVGNSHGVLLLNSNAMDVTLQPTPALTYRTVGGILDFFVVMGPTPEMVVQQYTALIGRPVMPAYWSLGFQLCRYGYKNDEEIAQLYNDMVAAQIPYDVQYADIDYMERQMDFTLSSNFSGLPVLVDKMRSDGMKFIIILDPAIAGNETKDYPAFRRGVEKDVFIKWADGSGIAWGKVWPDLPNVVVDESLDWDTQVAIYRSYTAFPDFFKKATSEWWLQEIKDYREKFIKFDGLWIDMNEPASFVHGSVYGCKDALLNKPPYMPYLESRHLGLNHKTLCMETQQILPDGTPVRHYDVHNLYGLSHAEPTYSALQNVTGERGIVVSRSTYPSAGQWVGHWLGDNTAAWNQMDKSIIGMMEFSLFGISYTGADICGFFQNTTYELCARWMELGAFYPFSRNHNGKGFGRQDPVAFDEKFQNISRDVLNIRYKLLPYLYTLMFEAHTEGSTVIRPLLHEFTADKSTWDVYKQFLWGSALMISPVLEEKKTTVEVYMPNSRWYDYHTGIQVTETGKRVNLKAPLEHINLHVRGGYIIPWQEPANNTFYSRQKFMGLIVALDDQGQAQGNLFWDDGKSIGMCN</sequence>
<evidence type="ECO:0000313" key="9">
    <source>
        <dbReference type="EMBL" id="KAG8445218.1"/>
    </source>
</evidence>
<keyword evidence="2" id="KW-0732">Signal</keyword>
<dbReference type="AlphaFoldDB" id="A0A8T2JN74"/>
<dbReference type="SUPFAM" id="SSF74650">
    <property type="entry name" value="Galactose mutarotase-like"/>
    <property type="match status" value="1"/>
</dbReference>
<dbReference type="InterPro" id="IPR030459">
    <property type="entry name" value="Glyco_hydro_31_CS"/>
</dbReference>
<proteinExistence type="inferred from homology"/>
<evidence type="ECO:0000259" key="7">
    <source>
        <dbReference type="Pfam" id="PF01055"/>
    </source>
</evidence>
<dbReference type="FunFam" id="2.60.40.1180:FF:000001">
    <property type="entry name" value="Maltase-glucoamylase, intestinal"/>
    <property type="match status" value="1"/>
</dbReference>
<dbReference type="FunFam" id="3.20.20.80:FF:000016">
    <property type="entry name" value="Maltase-glucoamylase, intestinal"/>
    <property type="match status" value="1"/>
</dbReference>
<reference evidence="9" key="1">
    <citation type="thesis" date="2020" institute="ProQuest LLC" country="789 East Eisenhower Parkway, Ann Arbor, MI, USA">
        <title>Comparative Genomics and Chromosome Evolution.</title>
        <authorList>
            <person name="Mudd A.B."/>
        </authorList>
    </citation>
    <scope>NUCLEOTIDE SEQUENCE</scope>
    <source>
        <strain evidence="9">Female2</strain>
        <tissue evidence="9">Blood</tissue>
    </source>
</reference>
<dbReference type="InterPro" id="IPR013780">
    <property type="entry name" value="Glyco_hydro_b"/>
</dbReference>
<dbReference type="Gene3D" id="2.60.40.1180">
    <property type="entry name" value="Golgi alpha-mannosidase II"/>
    <property type="match status" value="2"/>
</dbReference>
<evidence type="ECO:0000256" key="5">
    <source>
        <dbReference type="ARBA" id="ARBA00023295"/>
    </source>
</evidence>
<keyword evidence="3 6" id="KW-0378">Hydrolase</keyword>
<dbReference type="EMBL" id="JAACNH010000004">
    <property type="protein sequence ID" value="KAG8445218.1"/>
    <property type="molecule type" value="Genomic_DNA"/>
</dbReference>
<feature type="domain" description="Glycoside hydrolase family 31 TIM barrel" evidence="7">
    <location>
        <begin position="63"/>
        <end position="442"/>
    </location>
</feature>
<dbReference type="PANTHER" id="PTHR22762:SF133">
    <property type="entry name" value="P-TYPE DOMAIN-CONTAINING PROTEIN"/>
    <property type="match status" value="1"/>
</dbReference>
<dbReference type="Pfam" id="PF01055">
    <property type="entry name" value="Glyco_hydro_31_2nd"/>
    <property type="match status" value="1"/>
</dbReference>
<dbReference type="PANTHER" id="PTHR22762">
    <property type="entry name" value="ALPHA-GLUCOSIDASE"/>
    <property type="match status" value="1"/>
</dbReference>
<dbReference type="PROSITE" id="PS00129">
    <property type="entry name" value="GLYCOSYL_HYDROL_F31_1"/>
    <property type="match status" value="1"/>
</dbReference>
<dbReference type="Proteomes" id="UP000812440">
    <property type="component" value="Chromosome 5"/>
</dbReference>
<dbReference type="GO" id="GO:0004558">
    <property type="term" value="F:alpha-1,4-glucosidase activity"/>
    <property type="evidence" value="ECO:0007669"/>
    <property type="project" value="TreeGrafter"/>
</dbReference>
<evidence type="ECO:0000256" key="6">
    <source>
        <dbReference type="RuleBase" id="RU361185"/>
    </source>
</evidence>
<evidence type="ECO:0000256" key="2">
    <source>
        <dbReference type="ARBA" id="ARBA00022729"/>
    </source>
</evidence>
<protein>
    <submittedName>
        <fullName evidence="9">Uncharacterized protein</fullName>
    </submittedName>
</protein>
<name>A0A8T2JN74_9PIPI</name>
<evidence type="ECO:0000259" key="8">
    <source>
        <dbReference type="Pfam" id="PF21365"/>
    </source>
</evidence>
<dbReference type="CDD" id="cd06602">
    <property type="entry name" value="GH31_MGAM_SI_GAA"/>
    <property type="match status" value="1"/>
</dbReference>
<dbReference type="Pfam" id="PF21365">
    <property type="entry name" value="Glyco_hydro_31_3rd"/>
    <property type="match status" value="1"/>
</dbReference>
<dbReference type="Gene3D" id="3.20.20.80">
    <property type="entry name" value="Glycosidases"/>
    <property type="match status" value="1"/>
</dbReference>
<comment type="caution">
    <text evidence="9">The sequence shown here is derived from an EMBL/GenBank/DDBJ whole genome shotgun (WGS) entry which is preliminary data.</text>
</comment>
<dbReference type="InterPro" id="IPR000322">
    <property type="entry name" value="Glyco_hydro_31_TIM"/>
</dbReference>
<dbReference type="GO" id="GO:0005975">
    <property type="term" value="P:carbohydrate metabolic process"/>
    <property type="evidence" value="ECO:0007669"/>
    <property type="project" value="InterPro"/>
</dbReference>
<dbReference type="InterPro" id="IPR030458">
    <property type="entry name" value="Glyco_hydro_31_AS"/>
</dbReference>
<dbReference type="InterPro" id="IPR048395">
    <property type="entry name" value="Glyco_hydro_31_C"/>
</dbReference>
<dbReference type="InterPro" id="IPR011013">
    <property type="entry name" value="Gal_mutarotase_sf_dom"/>
</dbReference>
<dbReference type="CDD" id="cd14752">
    <property type="entry name" value="GH31_N"/>
    <property type="match status" value="1"/>
</dbReference>
<dbReference type="PROSITE" id="PS00707">
    <property type="entry name" value="GLYCOSYL_HYDROL_F31_2"/>
    <property type="match status" value="1"/>
</dbReference>
<evidence type="ECO:0000256" key="3">
    <source>
        <dbReference type="ARBA" id="ARBA00022801"/>
    </source>
</evidence>
<accession>A0A8T2JN74</accession>
<dbReference type="Gene3D" id="2.60.40.1760">
    <property type="entry name" value="glycosyl hydrolase (family 31)"/>
    <property type="match status" value="1"/>
</dbReference>
<dbReference type="SUPFAM" id="SSF51445">
    <property type="entry name" value="(Trans)glycosidases"/>
    <property type="match status" value="1"/>
</dbReference>
<keyword evidence="4" id="KW-0325">Glycoprotein</keyword>
<gene>
    <name evidence="9" type="ORF">GDO86_010121</name>
</gene>
<dbReference type="SUPFAM" id="SSF51011">
    <property type="entry name" value="Glycosyl hydrolase domain"/>
    <property type="match status" value="1"/>
</dbReference>
<keyword evidence="10" id="KW-1185">Reference proteome</keyword>
<organism evidence="9 10">
    <name type="scientific">Hymenochirus boettgeri</name>
    <name type="common">Congo dwarf clawed frog</name>
    <dbReference type="NCBI Taxonomy" id="247094"/>
    <lineage>
        <taxon>Eukaryota</taxon>
        <taxon>Metazoa</taxon>
        <taxon>Chordata</taxon>
        <taxon>Craniata</taxon>
        <taxon>Vertebrata</taxon>
        <taxon>Euteleostomi</taxon>
        <taxon>Amphibia</taxon>
        <taxon>Batrachia</taxon>
        <taxon>Anura</taxon>
        <taxon>Pipoidea</taxon>
        <taxon>Pipidae</taxon>
        <taxon>Pipinae</taxon>
        <taxon>Hymenochirus</taxon>
    </lineage>
</organism>
<comment type="similarity">
    <text evidence="1 6">Belongs to the glycosyl hydrolase 31 family.</text>
</comment>
<dbReference type="InterPro" id="IPR017853">
    <property type="entry name" value="GH"/>
</dbReference>
<dbReference type="GO" id="GO:0030246">
    <property type="term" value="F:carbohydrate binding"/>
    <property type="evidence" value="ECO:0007669"/>
    <property type="project" value="InterPro"/>
</dbReference>